<evidence type="ECO:0000256" key="3">
    <source>
        <dbReference type="ARBA" id="ARBA00022679"/>
    </source>
</evidence>
<name>A0A8T1VGS4_9STRA</name>
<accession>A0A8T1VGS4</accession>
<keyword evidence="7" id="KW-0067">ATP-binding</keyword>
<keyword evidence="5" id="KW-0479">Metal-binding</keyword>
<dbReference type="HAMAP" id="MF_00692">
    <property type="entry name" value="SelO"/>
    <property type="match status" value="1"/>
</dbReference>
<dbReference type="GO" id="GO:0005524">
    <property type="term" value="F:ATP binding"/>
    <property type="evidence" value="ECO:0007669"/>
    <property type="project" value="UniProtKB-KW"/>
</dbReference>
<comment type="similarity">
    <text evidence="2">Belongs to the SELO family.</text>
</comment>
<evidence type="ECO:0000313" key="12">
    <source>
        <dbReference type="Proteomes" id="UP000694044"/>
    </source>
</evidence>
<keyword evidence="8" id="KW-0460">Magnesium</keyword>
<keyword evidence="6" id="KW-0547">Nucleotide-binding</keyword>
<keyword evidence="12" id="KW-1185">Reference proteome</keyword>
<evidence type="ECO:0000256" key="6">
    <source>
        <dbReference type="ARBA" id="ARBA00022741"/>
    </source>
</evidence>
<keyword evidence="4" id="KW-0548">Nucleotidyltransferase</keyword>
<dbReference type="AlphaFoldDB" id="A0A8T1VGS4"/>
<comment type="caution">
    <text evidence="11">The sequence shown here is derived from an EMBL/GenBank/DDBJ whole genome shotgun (WGS) entry which is preliminary data.</text>
</comment>
<proteinExistence type="inferred from homology"/>
<comment type="cofactor">
    <cofactor evidence="1">
        <name>Mg(2+)</name>
        <dbReference type="ChEBI" id="CHEBI:18420"/>
    </cofactor>
</comment>
<evidence type="ECO:0000256" key="5">
    <source>
        <dbReference type="ARBA" id="ARBA00022723"/>
    </source>
</evidence>
<evidence type="ECO:0000256" key="10">
    <source>
        <dbReference type="SAM" id="MobiDB-lite"/>
    </source>
</evidence>
<sequence length="630" mass="70601">MASSTSRNGLSRSFSSWRRVPASTFDNAVLRELPIDAEPKNFVRGAVSGACFSRVEPTPISKPELVIASPNSLLLAGIELNEGVIESEDDELQPIETLVPVLAGNELLPGSETAAQCYCGHQFGFFSGQLGDGAALYLGEVVTGDERWELQLKGSGLTPYSRTADGRKVLRSTMREFLCSENMHALGVPTTRAGSVVVSRESQVLRDIFYNGNAKMEPTAVVTRIAKSFLRFGSFEIFKDEDKFTGLAGPSAHLENKKEMMRKMLDFTIRQYFPDVEGERKFERFFEEVVRRTARLVAKWQSIGFCHGVLNTDNMSIVGDTLDYGPFGFMEHFDPKHVCNTSDDRGRYRYEAQPNICKWNCGVLADQLGLVTEREALEPGLEAFHTVYEVEYMRLMREKLGLSDKHGDVKEDKMLVDTLFDVLTHTGADFTCTFRYLSKFDAFDSGDSHERVLNQLVGVSETLAQQKRKLEQEAGGVSDAQYDMIVVLLKENPVRARQYGITPALVAQMKANREAKEVLDATTDDERMDSIRIAWEDWIDVYISRVKEEGGAAGDTERRRRMLEVNPLFVLRNHVAQKAIDLAHDGDYDGVQHIFELITHPFDEPTDESDLNFARPQDPSTAPLCVSCSS</sequence>
<dbReference type="OrthoDB" id="10254721at2759"/>
<dbReference type="PANTHER" id="PTHR12153:SF15">
    <property type="entry name" value="PROTEIN ADENYLYLTRANSFERASE SELO, MITOCHONDRIAL"/>
    <property type="match status" value="1"/>
</dbReference>
<evidence type="ECO:0000256" key="2">
    <source>
        <dbReference type="ARBA" id="ARBA00009747"/>
    </source>
</evidence>
<gene>
    <name evidence="11" type="ORF">PHYPSEUDO_007581</name>
</gene>
<dbReference type="Pfam" id="PF02696">
    <property type="entry name" value="SelO"/>
    <property type="match status" value="1"/>
</dbReference>
<evidence type="ECO:0000256" key="4">
    <source>
        <dbReference type="ARBA" id="ARBA00022695"/>
    </source>
</evidence>
<dbReference type="GO" id="GO:0016779">
    <property type="term" value="F:nucleotidyltransferase activity"/>
    <property type="evidence" value="ECO:0007669"/>
    <property type="project" value="UniProtKB-KW"/>
</dbReference>
<dbReference type="Proteomes" id="UP000694044">
    <property type="component" value="Unassembled WGS sequence"/>
</dbReference>
<evidence type="ECO:0000256" key="8">
    <source>
        <dbReference type="ARBA" id="ARBA00022842"/>
    </source>
</evidence>
<protein>
    <recommendedName>
        <fullName evidence="9">Selenoprotein O</fullName>
    </recommendedName>
</protein>
<evidence type="ECO:0000313" key="11">
    <source>
        <dbReference type="EMBL" id="KAG7380271.1"/>
    </source>
</evidence>
<reference evidence="11" key="1">
    <citation type="submission" date="2021-02" db="EMBL/GenBank/DDBJ databases">
        <authorList>
            <person name="Palmer J.M."/>
        </authorList>
    </citation>
    <scope>NUCLEOTIDE SEQUENCE</scope>
    <source>
        <strain evidence="11">SCRP734</strain>
    </source>
</reference>
<dbReference type="GO" id="GO:0046872">
    <property type="term" value="F:metal ion binding"/>
    <property type="evidence" value="ECO:0007669"/>
    <property type="project" value="UniProtKB-KW"/>
</dbReference>
<feature type="region of interest" description="Disordered" evidence="10">
    <location>
        <begin position="606"/>
        <end position="630"/>
    </location>
</feature>
<dbReference type="NCBIfam" id="NF000658">
    <property type="entry name" value="PRK00029.1"/>
    <property type="match status" value="1"/>
</dbReference>
<dbReference type="PANTHER" id="PTHR12153">
    <property type="entry name" value="SELENOPROTEIN O"/>
    <property type="match status" value="1"/>
</dbReference>
<keyword evidence="3" id="KW-0808">Transferase</keyword>
<evidence type="ECO:0000256" key="1">
    <source>
        <dbReference type="ARBA" id="ARBA00001946"/>
    </source>
</evidence>
<dbReference type="InterPro" id="IPR003846">
    <property type="entry name" value="SelO"/>
</dbReference>
<evidence type="ECO:0000256" key="7">
    <source>
        <dbReference type="ARBA" id="ARBA00022840"/>
    </source>
</evidence>
<organism evidence="11 12">
    <name type="scientific">Phytophthora pseudosyringae</name>
    <dbReference type="NCBI Taxonomy" id="221518"/>
    <lineage>
        <taxon>Eukaryota</taxon>
        <taxon>Sar</taxon>
        <taxon>Stramenopiles</taxon>
        <taxon>Oomycota</taxon>
        <taxon>Peronosporomycetes</taxon>
        <taxon>Peronosporales</taxon>
        <taxon>Peronosporaceae</taxon>
        <taxon>Phytophthora</taxon>
    </lineage>
</organism>
<evidence type="ECO:0000256" key="9">
    <source>
        <dbReference type="ARBA" id="ARBA00031547"/>
    </source>
</evidence>
<dbReference type="EMBL" id="JAGDFM010000302">
    <property type="protein sequence ID" value="KAG7380271.1"/>
    <property type="molecule type" value="Genomic_DNA"/>
</dbReference>